<keyword evidence="3" id="KW-0863">Zinc-finger</keyword>
<protein>
    <submittedName>
        <fullName evidence="7">Broad-complex core protein isoform 6</fullName>
    </submittedName>
</protein>
<feature type="domain" description="C2H2-type" evidence="6">
    <location>
        <begin position="593"/>
        <end position="616"/>
    </location>
</feature>
<evidence type="ECO:0000259" key="5">
    <source>
        <dbReference type="PROSITE" id="PS50097"/>
    </source>
</evidence>
<feature type="domain" description="C2H2-type" evidence="6">
    <location>
        <begin position="374"/>
        <end position="402"/>
    </location>
</feature>
<keyword evidence="3" id="KW-0862">Zinc</keyword>
<feature type="region of interest" description="Disordered" evidence="4">
    <location>
        <begin position="132"/>
        <end position="217"/>
    </location>
</feature>
<evidence type="ECO:0000313" key="7">
    <source>
        <dbReference type="EMBL" id="KYQ48010.1"/>
    </source>
</evidence>
<dbReference type="Pfam" id="PF00096">
    <property type="entry name" value="zf-C2H2"/>
    <property type="match status" value="2"/>
</dbReference>
<dbReference type="GO" id="GO:0008270">
    <property type="term" value="F:zinc ion binding"/>
    <property type="evidence" value="ECO:0007669"/>
    <property type="project" value="UniProtKB-KW"/>
</dbReference>
<dbReference type="GO" id="GO:0006357">
    <property type="term" value="P:regulation of transcription by RNA polymerase II"/>
    <property type="evidence" value="ECO:0007669"/>
    <property type="project" value="TreeGrafter"/>
</dbReference>
<feature type="domain" description="C2H2-type" evidence="6">
    <location>
        <begin position="536"/>
        <end position="559"/>
    </location>
</feature>
<dbReference type="AlphaFoldDB" id="A0A151WJM6"/>
<keyword evidence="8" id="KW-1185">Reference proteome</keyword>
<name>A0A151WJM6_9HYME</name>
<dbReference type="InterPro" id="IPR036236">
    <property type="entry name" value="Znf_C2H2_sf"/>
</dbReference>
<evidence type="ECO:0000256" key="1">
    <source>
        <dbReference type="ARBA" id="ARBA00004123"/>
    </source>
</evidence>
<gene>
    <name evidence="7" type="ORF">ALC60_12970</name>
</gene>
<proteinExistence type="predicted"/>
<dbReference type="EMBL" id="KQ983039">
    <property type="protein sequence ID" value="KYQ48010.1"/>
    <property type="molecule type" value="Genomic_DNA"/>
</dbReference>
<dbReference type="GO" id="GO:0005634">
    <property type="term" value="C:nucleus"/>
    <property type="evidence" value="ECO:0007669"/>
    <property type="project" value="UniProtKB-SubCell"/>
</dbReference>
<feature type="compositionally biased region" description="Acidic residues" evidence="4">
    <location>
        <begin position="321"/>
        <end position="334"/>
    </location>
</feature>
<accession>A0A151WJM6</accession>
<feature type="domain" description="BTB" evidence="5">
    <location>
        <begin position="32"/>
        <end position="97"/>
    </location>
</feature>
<feature type="domain" description="C2H2-type" evidence="6">
    <location>
        <begin position="567"/>
        <end position="594"/>
    </location>
</feature>
<evidence type="ECO:0000256" key="4">
    <source>
        <dbReference type="SAM" id="MobiDB-lite"/>
    </source>
</evidence>
<dbReference type="PANTHER" id="PTHR23110:SF106">
    <property type="entry name" value="FI01104P"/>
    <property type="match status" value="1"/>
</dbReference>
<evidence type="ECO:0000256" key="2">
    <source>
        <dbReference type="ARBA" id="ARBA00023242"/>
    </source>
</evidence>
<dbReference type="PROSITE" id="PS00028">
    <property type="entry name" value="ZINC_FINGER_C2H2_1"/>
    <property type="match status" value="5"/>
</dbReference>
<dbReference type="GO" id="GO:0048666">
    <property type="term" value="P:neuron development"/>
    <property type="evidence" value="ECO:0007669"/>
    <property type="project" value="UniProtKB-ARBA"/>
</dbReference>
<dbReference type="Gene3D" id="3.30.160.60">
    <property type="entry name" value="Classic Zinc Finger"/>
    <property type="match status" value="2"/>
</dbReference>
<dbReference type="InterPro" id="IPR013087">
    <property type="entry name" value="Znf_C2H2_type"/>
</dbReference>
<feature type="compositionally biased region" description="Polar residues" evidence="4">
    <location>
        <begin position="183"/>
        <end position="194"/>
    </location>
</feature>
<dbReference type="InterPro" id="IPR011333">
    <property type="entry name" value="SKP1/BTB/POZ_sf"/>
</dbReference>
<evidence type="ECO:0000313" key="8">
    <source>
        <dbReference type="Proteomes" id="UP000075809"/>
    </source>
</evidence>
<keyword evidence="3" id="KW-0479">Metal-binding</keyword>
<dbReference type="GO" id="GO:0048513">
    <property type="term" value="P:animal organ development"/>
    <property type="evidence" value="ECO:0007669"/>
    <property type="project" value="UniProtKB-ARBA"/>
</dbReference>
<dbReference type="STRING" id="64791.A0A151WJM6"/>
<dbReference type="SMART" id="SM00355">
    <property type="entry name" value="ZnF_C2H2"/>
    <property type="match status" value="5"/>
</dbReference>
<dbReference type="CDD" id="cd18315">
    <property type="entry name" value="BTB_POZ_BAB-like"/>
    <property type="match status" value="1"/>
</dbReference>
<dbReference type="InterPro" id="IPR051095">
    <property type="entry name" value="Dros_DevTransReg"/>
</dbReference>
<organism evidence="7 8">
    <name type="scientific">Mycetomoellerius zeteki</name>
    <dbReference type="NCBI Taxonomy" id="64791"/>
    <lineage>
        <taxon>Eukaryota</taxon>
        <taxon>Metazoa</taxon>
        <taxon>Ecdysozoa</taxon>
        <taxon>Arthropoda</taxon>
        <taxon>Hexapoda</taxon>
        <taxon>Insecta</taxon>
        <taxon>Pterygota</taxon>
        <taxon>Neoptera</taxon>
        <taxon>Endopterygota</taxon>
        <taxon>Hymenoptera</taxon>
        <taxon>Apocrita</taxon>
        <taxon>Aculeata</taxon>
        <taxon>Formicoidea</taxon>
        <taxon>Formicidae</taxon>
        <taxon>Myrmicinae</taxon>
        <taxon>Mycetomoellerius</taxon>
    </lineage>
</organism>
<evidence type="ECO:0000256" key="3">
    <source>
        <dbReference type="PROSITE-ProRule" id="PRU00042"/>
    </source>
</evidence>
<dbReference type="SUPFAM" id="SSF57667">
    <property type="entry name" value="beta-beta-alpha zinc fingers"/>
    <property type="match status" value="2"/>
</dbReference>
<dbReference type="PANTHER" id="PTHR23110">
    <property type="entry name" value="BTB DOMAIN TRANSCRIPTION FACTOR"/>
    <property type="match status" value="1"/>
</dbReference>
<dbReference type="Gene3D" id="3.30.710.10">
    <property type="entry name" value="Potassium Channel Kv1.1, Chain A"/>
    <property type="match status" value="1"/>
</dbReference>
<feature type="domain" description="C2H2-type" evidence="6">
    <location>
        <begin position="348"/>
        <end position="375"/>
    </location>
</feature>
<evidence type="ECO:0000259" key="6">
    <source>
        <dbReference type="PROSITE" id="PS50157"/>
    </source>
</evidence>
<dbReference type="PROSITE" id="PS50157">
    <property type="entry name" value="ZINC_FINGER_C2H2_2"/>
    <property type="match status" value="5"/>
</dbReference>
<reference evidence="7 8" key="1">
    <citation type="submission" date="2015-09" db="EMBL/GenBank/DDBJ databases">
        <title>Trachymyrmex zeteki WGS genome.</title>
        <authorList>
            <person name="Nygaard S."/>
            <person name="Hu H."/>
            <person name="Boomsma J."/>
            <person name="Zhang G."/>
        </authorList>
    </citation>
    <scope>NUCLEOTIDE SEQUENCE [LARGE SCALE GENOMIC DNA]</scope>
    <source>
        <strain evidence="7">Tzet28-1</strain>
        <tissue evidence="7">Whole body</tissue>
    </source>
</reference>
<comment type="subcellular location">
    <subcellularLocation>
        <location evidence="1">Nucleus</location>
    </subcellularLocation>
</comment>
<dbReference type="Proteomes" id="UP000075809">
    <property type="component" value="Unassembled WGS sequence"/>
</dbReference>
<feature type="region of interest" description="Disordered" evidence="4">
    <location>
        <begin position="281"/>
        <end position="334"/>
    </location>
</feature>
<sequence length="679" mass="76064">MGSSQQFSLRWNNYLKHITCAFETLRSDEDLVDVTLSCEGKKIRAHKMLLSACSTYFRDLFKENPCQHPIIIFRNVKFDDLAALVDFMYQGEVNVIQEQLASFLTTAELLAVQGLTDGTGKDDALVEDDIEIPNEPEVQLQNASGKSTGDNKRNKSPSSPMPYHAVELQPEVPPNKRRKIRENTNVNTEKNSAGINAKDSDGKTAENQTGPGSDPVEIIPLMPNLKLEMPEYLEQDGSSCSYEDQSIGDNALNKITIDDTSSTTPDHEQKVDISQTFYTSQSASDGLDGKHQSDVGHLLSKPSTSGERATQDAVQEHAADGDDDDGVAELVPDDDYGQSGAAADGLLFRCRICWKGFKHPMSLTLHKDLHTGQTRCPICQRIFSRSYDMKAHLLRIHKRQHTFNVIMVRNRMSVVESLKELAIYLSRCLPTRSSYLNTYCLEDESPDRSSSPVTRNISRHKIQRKKGLARQYEIVCVWEILWIVCAESEHNYGKHQPQQPPLQQQLPPEPPQQMSLILDGARRRTKLHYVVESGRWVCDVCGRTYNRGDSLAHHRNSHTVVIEQPSHACKLCGKSFWNRDSMYKHMNMHKGTTQCPVCHKVLSRTTHMKRHLRNRHGWLGTTASVAAGGVEAPISVSSTAQTIAQQDAGSPSNIDTNATYTTIRIRESSVERITSSPIP</sequence>
<dbReference type="SUPFAM" id="SSF54695">
    <property type="entry name" value="POZ domain"/>
    <property type="match status" value="1"/>
</dbReference>
<dbReference type="PROSITE" id="PS50097">
    <property type="entry name" value="BTB"/>
    <property type="match status" value="1"/>
</dbReference>
<keyword evidence="2" id="KW-0539">Nucleus</keyword>
<dbReference type="SMART" id="SM00225">
    <property type="entry name" value="BTB"/>
    <property type="match status" value="1"/>
</dbReference>
<dbReference type="InterPro" id="IPR000210">
    <property type="entry name" value="BTB/POZ_dom"/>
</dbReference>
<feature type="compositionally biased region" description="Polar residues" evidence="4">
    <location>
        <begin position="139"/>
        <end position="148"/>
    </location>
</feature>
<dbReference type="GO" id="GO:0003006">
    <property type="term" value="P:developmental process involved in reproduction"/>
    <property type="evidence" value="ECO:0007669"/>
    <property type="project" value="UniProtKB-ARBA"/>
</dbReference>
<dbReference type="Pfam" id="PF13912">
    <property type="entry name" value="zf-C2H2_6"/>
    <property type="match status" value="1"/>
</dbReference>
<dbReference type="Pfam" id="PF00651">
    <property type="entry name" value="BTB"/>
    <property type="match status" value="1"/>
</dbReference>